<comment type="caution">
    <text evidence="1">The sequence shown here is derived from an EMBL/GenBank/DDBJ whole genome shotgun (WGS) entry which is preliminary data.</text>
</comment>
<sequence length="349" mass="40079">MFSNLPNELQQFVAQNTGKRRRSQVNVDTIKLLQALRNGENITLKQLIQVLTQILQVHDQSVQQYVQQLSKLLTQDNPLQLSHVQTAKSKINLQAPKRVPQSDLLVNYRSLQQIGSAVNYLRGELQTLDNLVLATPSDFLADLQSPMLSEVHPNLEIGDLQLENLEPVDQIRGEEIRTGEQIQFNDEPAEFHLSGFEDFDDAEIQKFLQSETMRKTRGAKKATKQNQIKFVTDEFFEPETVLFKKPAQIKLFKNGDEIAEQIEADEDQQNENAVENNNNEMNQDYQFEIEAEPLQFQEIATSNNYEREFQSIKKQPGRTAANFLQALEMYKNGQVELLQNKDDVFVKGI</sequence>
<dbReference type="Proteomes" id="UP001642409">
    <property type="component" value="Unassembled WGS sequence"/>
</dbReference>
<evidence type="ECO:0000313" key="2">
    <source>
        <dbReference type="EMBL" id="CAL6004671.1"/>
    </source>
</evidence>
<protein>
    <submittedName>
        <fullName evidence="1">Uncharacterized protein</fullName>
    </submittedName>
</protein>
<dbReference type="AlphaFoldDB" id="A0AA86NZN6"/>
<organism evidence="1">
    <name type="scientific">Hexamita inflata</name>
    <dbReference type="NCBI Taxonomy" id="28002"/>
    <lineage>
        <taxon>Eukaryota</taxon>
        <taxon>Metamonada</taxon>
        <taxon>Diplomonadida</taxon>
        <taxon>Hexamitidae</taxon>
        <taxon>Hexamitinae</taxon>
        <taxon>Hexamita</taxon>
    </lineage>
</organism>
<reference evidence="1" key="1">
    <citation type="submission" date="2023-06" db="EMBL/GenBank/DDBJ databases">
        <authorList>
            <person name="Kurt Z."/>
        </authorList>
    </citation>
    <scope>NUCLEOTIDE SEQUENCE</scope>
</reference>
<gene>
    <name evidence="1" type="ORF">HINF_LOCUS16714</name>
    <name evidence="2" type="ORF">HINF_LOCUS18998</name>
</gene>
<evidence type="ECO:0000313" key="3">
    <source>
        <dbReference type="Proteomes" id="UP001642409"/>
    </source>
</evidence>
<dbReference type="EMBL" id="CATOUU010000424">
    <property type="protein sequence ID" value="CAI9929069.1"/>
    <property type="molecule type" value="Genomic_DNA"/>
</dbReference>
<dbReference type="EMBL" id="CAXDID020000049">
    <property type="protein sequence ID" value="CAL6004671.1"/>
    <property type="molecule type" value="Genomic_DNA"/>
</dbReference>
<accession>A0AA86NZN6</accession>
<reference evidence="2 3" key="2">
    <citation type="submission" date="2024-07" db="EMBL/GenBank/DDBJ databases">
        <authorList>
            <person name="Akdeniz Z."/>
        </authorList>
    </citation>
    <scope>NUCLEOTIDE SEQUENCE [LARGE SCALE GENOMIC DNA]</scope>
</reference>
<evidence type="ECO:0000313" key="1">
    <source>
        <dbReference type="EMBL" id="CAI9929069.1"/>
    </source>
</evidence>
<keyword evidence="3" id="KW-1185">Reference proteome</keyword>
<proteinExistence type="predicted"/>
<name>A0AA86NZN6_9EUKA</name>